<dbReference type="KEGG" id="aak:AA2016_4295"/>
<dbReference type="EMBL" id="JACICB010000008">
    <property type="protein sequence ID" value="MBB3706242.1"/>
    <property type="molecule type" value="Genomic_DNA"/>
</dbReference>
<evidence type="ECO:0000313" key="1">
    <source>
        <dbReference type="EMBL" id="AMS43210.1"/>
    </source>
</evidence>
<dbReference type="Proteomes" id="UP000577697">
    <property type="component" value="Unassembled WGS sequence"/>
</dbReference>
<proteinExistence type="predicted"/>
<dbReference type="RefSeq" id="WP_154387323.1">
    <property type="nucleotide sequence ID" value="NZ_CP015005.1"/>
</dbReference>
<sequence>MVTEKKLVVSREFRLQMEGYGLTTAEIHYHLPDYPRLLQLYVWQEYDLAPEFPTLRGFLSYWEQELEGALHSVRVAHHRLIKPAEWQAVDGVFTIQ</sequence>
<evidence type="ECO:0000313" key="4">
    <source>
        <dbReference type="Proteomes" id="UP000577697"/>
    </source>
</evidence>
<reference evidence="1 3" key="1">
    <citation type="submission" date="2016-03" db="EMBL/GenBank/DDBJ databases">
        <title>Complete genome of Aminobacter aminovorans KCTC 2477.</title>
        <authorList>
            <person name="Kim K.M."/>
        </authorList>
    </citation>
    <scope>NUCLEOTIDE SEQUENCE [LARGE SCALE GENOMIC DNA]</scope>
    <source>
        <strain evidence="1 3">KCTC 2477</strain>
    </source>
</reference>
<dbReference type="InterPro" id="IPR009354">
    <property type="entry name" value="Usg"/>
</dbReference>
<accession>A0AAC8YRI2</accession>
<protein>
    <submittedName>
        <fullName evidence="1 2">Protein usg</fullName>
    </submittedName>
</protein>
<reference evidence="2 4" key="2">
    <citation type="submission" date="2020-08" db="EMBL/GenBank/DDBJ databases">
        <title>Genomic Encyclopedia of Type Strains, Phase IV (KMG-IV): sequencing the most valuable type-strain genomes for metagenomic binning, comparative biology and taxonomic classification.</title>
        <authorList>
            <person name="Goeker M."/>
        </authorList>
    </citation>
    <scope>NUCLEOTIDE SEQUENCE [LARGE SCALE GENOMIC DNA]</scope>
    <source>
        <strain evidence="2 4">DSM 10368</strain>
    </source>
</reference>
<evidence type="ECO:0000313" key="2">
    <source>
        <dbReference type="EMBL" id="MBB3706242.1"/>
    </source>
</evidence>
<dbReference type="EMBL" id="CP015005">
    <property type="protein sequence ID" value="AMS43210.1"/>
    <property type="molecule type" value="Genomic_DNA"/>
</dbReference>
<dbReference type="Proteomes" id="UP000075755">
    <property type="component" value="Chromosome"/>
</dbReference>
<name>A0AAC8YRI2_AMIAI</name>
<organism evidence="1 3">
    <name type="scientific">Aminobacter aminovorans</name>
    <name type="common">Chelatobacter heintzii</name>
    <dbReference type="NCBI Taxonomy" id="83263"/>
    <lineage>
        <taxon>Bacteria</taxon>
        <taxon>Pseudomonadati</taxon>
        <taxon>Pseudomonadota</taxon>
        <taxon>Alphaproteobacteria</taxon>
        <taxon>Hyphomicrobiales</taxon>
        <taxon>Phyllobacteriaceae</taxon>
        <taxon>Aminobacter</taxon>
    </lineage>
</organism>
<evidence type="ECO:0000313" key="3">
    <source>
        <dbReference type="Proteomes" id="UP000075755"/>
    </source>
</evidence>
<dbReference type="Pfam" id="PF06233">
    <property type="entry name" value="Usg"/>
    <property type="match status" value="1"/>
</dbReference>
<gene>
    <name evidence="1" type="ORF">AA2016_4295</name>
    <name evidence="2" type="ORF">FHS67_002562</name>
</gene>
<keyword evidence="4" id="KW-1185">Reference proteome</keyword>
<dbReference type="AlphaFoldDB" id="A0AAC8YRI2"/>